<reference evidence="2" key="1">
    <citation type="journal article" date="2020" name="bioRxiv">
        <title>A rank-normalized archaeal taxonomy based on genome phylogeny resolves widespread incomplete and uneven classifications.</title>
        <authorList>
            <person name="Rinke C."/>
            <person name="Chuvochina M."/>
            <person name="Mussig A.J."/>
            <person name="Chaumeil P.-A."/>
            <person name="Waite D.W."/>
            <person name="Whitman W.B."/>
            <person name="Parks D.H."/>
            <person name="Hugenholtz P."/>
        </authorList>
    </citation>
    <scope>NUCLEOTIDE SEQUENCE</scope>
    <source>
        <strain evidence="2">UBA8853</strain>
    </source>
</reference>
<feature type="transmembrane region" description="Helical" evidence="1">
    <location>
        <begin position="66"/>
        <end position="90"/>
    </location>
</feature>
<comment type="caution">
    <text evidence="2">The sequence shown here is derived from an EMBL/GenBank/DDBJ whole genome shotgun (WGS) entry which is preliminary data.</text>
</comment>
<sequence length="244" mass="27729">MSTDEWLRELERALKRAEDTDMILNPALGIGVVVLGPLASASVSVIATVCVATASGASVVSAGGTALTVGTVVLFAAFLAVNAALFYILIRRRNKHFERSSELFRIVSEILYRTECISKSCYLAIFRKVKDIEELGHLDEVLWIFLGTITFGVAYLYVAYRLMRDFYLHEARESAIASLLADELDMCISFFRKIPYRNFGIHILIVVFFPILYPYLVYILIKDPNNHFLEHRRFERTLVEKLFS</sequence>
<proteinExistence type="predicted"/>
<dbReference type="RefSeq" id="WP_011018597.1">
    <property type="nucleotide sequence ID" value="NZ_DUJS01000004.1"/>
</dbReference>
<keyword evidence="1" id="KW-0472">Membrane</keyword>
<dbReference type="Proteomes" id="UP000619545">
    <property type="component" value="Unassembled WGS sequence"/>
</dbReference>
<evidence type="ECO:0008006" key="4">
    <source>
        <dbReference type="Google" id="ProtNLM"/>
    </source>
</evidence>
<keyword evidence="1" id="KW-1133">Transmembrane helix</keyword>
<dbReference type="GeneID" id="1477528"/>
<dbReference type="EMBL" id="DUJS01000004">
    <property type="protein sequence ID" value="HII70632.1"/>
    <property type="molecule type" value="Genomic_DNA"/>
</dbReference>
<gene>
    <name evidence="2" type="ORF">HA336_05305</name>
</gene>
<keyword evidence="1" id="KW-0812">Transmembrane</keyword>
<protein>
    <recommendedName>
        <fullName evidence="4">DUF4234 domain-containing protein</fullName>
    </recommendedName>
</protein>
<name>A0A832SUS1_9EURY</name>
<accession>A0A832SUS1</accession>
<dbReference type="AlphaFoldDB" id="A0A832SUS1"/>
<feature type="transmembrane region" description="Helical" evidence="1">
    <location>
        <begin position="199"/>
        <end position="221"/>
    </location>
</feature>
<evidence type="ECO:0000313" key="2">
    <source>
        <dbReference type="EMBL" id="HII70632.1"/>
    </source>
</evidence>
<feature type="transmembrane region" description="Helical" evidence="1">
    <location>
        <begin position="141"/>
        <end position="160"/>
    </location>
</feature>
<organism evidence="2 3">
    <name type="scientific">Methanopyrus kandleri</name>
    <dbReference type="NCBI Taxonomy" id="2320"/>
    <lineage>
        <taxon>Archaea</taxon>
        <taxon>Methanobacteriati</taxon>
        <taxon>Methanobacteriota</taxon>
        <taxon>Methanomada group</taxon>
        <taxon>Methanopyri</taxon>
        <taxon>Methanopyrales</taxon>
        <taxon>Methanopyraceae</taxon>
        <taxon>Methanopyrus</taxon>
    </lineage>
</organism>
<feature type="transmembrane region" description="Helical" evidence="1">
    <location>
        <begin position="22"/>
        <end position="54"/>
    </location>
</feature>
<evidence type="ECO:0000313" key="3">
    <source>
        <dbReference type="Proteomes" id="UP000619545"/>
    </source>
</evidence>
<evidence type="ECO:0000256" key="1">
    <source>
        <dbReference type="SAM" id="Phobius"/>
    </source>
</evidence>